<evidence type="ECO:0000313" key="3">
    <source>
        <dbReference type="Proteomes" id="UP001354989"/>
    </source>
</evidence>
<dbReference type="SUPFAM" id="SSF143422">
    <property type="entry name" value="Transposase IS200-like"/>
    <property type="match status" value="1"/>
</dbReference>
<dbReference type="PANTHER" id="PTHR33360">
    <property type="entry name" value="TRANSPOSASE FOR INSERTION SEQUENCE ELEMENT IS200"/>
    <property type="match status" value="1"/>
</dbReference>
<evidence type="ECO:0000259" key="1">
    <source>
        <dbReference type="SMART" id="SM01321"/>
    </source>
</evidence>
<reference evidence="2 3" key="1">
    <citation type="submission" date="2021-12" db="EMBL/GenBank/DDBJ databases">
        <title>Genome sequencing of bacteria with rrn-lacking chromosome and rrn-plasmid.</title>
        <authorList>
            <person name="Anda M."/>
            <person name="Iwasaki W."/>
        </authorList>
    </citation>
    <scope>NUCLEOTIDE SEQUENCE [LARGE SCALE GENOMIC DNA]</scope>
    <source>
        <strain evidence="2 3">NBRC 101262</strain>
    </source>
</reference>
<dbReference type="NCBIfam" id="NF033573">
    <property type="entry name" value="transpos_IS200"/>
    <property type="match status" value="1"/>
</dbReference>
<keyword evidence="3" id="KW-1185">Reference proteome</keyword>
<evidence type="ECO:0000313" key="2">
    <source>
        <dbReference type="EMBL" id="BDC98317.1"/>
    </source>
</evidence>
<name>A0ABM7VBJ7_9BACT</name>
<accession>A0ABM7VBJ7</accession>
<dbReference type="Pfam" id="PF01797">
    <property type="entry name" value="Y1_Tnp"/>
    <property type="match status" value="1"/>
</dbReference>
<dbReference type="SMART" id="SM01321">
    <property type="entry name" value="Y1_Tnp"/>
    <property type="match status" value="1"/>
</dbReference>
<proteinExistence type="predicted"/>
<dbReference type="RefSeq" id="WP_338397606.1">
    <property type="nucleotide sequence ID" value="NZ_AP025292.1"/>
</dbReference>
<dbReference type="EMBL" id="AP025292">
    <property type="protein sequence ID" value="BDC98317.1"/>
    <property type="molecule type" value="Genomic_DNA"/>
</dbReference>
<gene>
    <name evidence="2" type="ORF">PEPS_05980</name>
</gene>
<dbReference type="InterPro" id="IPR002686">
    <property type="entry name" value="Transposase_17"/>
</dbReference>
<feature type="domain" description="Transposase IS200-like" evidence="1">
    <location>
        <begin position="6"/>
        <end position="119"/>
    </location>
</feature>
<dbReference type="InterPro" id="IPR036515">
    <property type="entry name" value="Transposase_17_sf"/>
</dbReference>
<dbReference type="PANTHER" id="PTHR33360:SF2">
    <property type="entry name" value="TRANSPOSASE FOR INSERTION SEQUENCE ELEMENT IS200"/>
    <property type="match status" value="1"/>
</dbReference>
<protein>
    <submittedName>
        <fullName evidence="2">Transposase</fullName>
    </submittedName>
</protein>
<dbReference type="Gene3D" id="3.30.70.1290">
    <property type="entry name" value="Transposase IS200-like"/>
    <property type="match status" value="1"/>
</dbReference>
<dbReference type="Proteomes" id="UP001354989">
    <property type="component" value="Chromosome"/>
</dbReference>
<sequence>MGSSLVQNYMHITFSTKNRVPLILPAIENRLFAYLTTLCKDMSCHPIIVGGYLDHVHLLCMLNKNITLVDLVKKIKACSSIWMKEQDHALKPFYWQAGYEAFSVNPTQVDAVTEYIKNQKIHHQTKGYKEEYLAFLNKYQQAYDERYLWE</sequence>
<organism evidence="2 3">
    <name type="scientific">Persicobacter psychrovividus</name>
    <dbReference type="NCBI Taxonomy" id="387638"/>
    <lineage>
        <taxon>Bacteria</taxon>
        <taxon>Pseudomonadati</taxon>
        <taxon>Bacteroidota</taxon>
        <taxon>Cytophagia</taxon>
        <taxon>Cytophagales</taxon>
        <taxon>Persicobacteraceae</taxon>
        <taxon>Persicobacter</taxon>
    </lineage>
</organism>